<evidence type="ECO:0000313" key="1">
    <source>
        <dbReference type="EMBL" id="KAK6729058.1"/>
    </source>
</evidence>
<keyword evidence="2" id="KW-1185">Reference proteome</keyword>
<dbReference type="EMBL" id="JAVFWL010000001">
    <property type="protein sequence ID" value="KAK6729058.1"/>
    <property type="molecule type" value="Genomic_DNA"/>
</dbReference>
<gene>
    <name evidence="1" type="primary">Necator_chrI.g2360</name>
    <name evidence="1" type="ORF">RB195_006233</name>
</gene>
<dbReference type="Proteomes" id="UP001303046">
    <property type="component" value="Unassembled WGS sequence"/>
</dbReference>
<protein>
    <submittedName>
        <fullName evidence="1">Uncharacterized protein</fullName>
    </submittedName>
</protein>
<accession>A0ABR1BRM5</accession>
<evidence type="ECO:0000313" key="2">
    <source>
        <dbReference type="Proteomes" id="UP001303046"/>
    </source>
</evidence>
<sequence length="132" mass="14712">MFRRLKPRIGSVTGTSKFSLKTTHPDSVLKWPLVKNQHVNGRELSRFSDQLLELQSYWKPIHDLRNGRNTSQGHPDDARMISAGHLSTLLRIMSLMAKLKRKVPATALCLTPVTTSNGVLHPAGVGTSTFVR</sequence>
<reference evidence="1 2" key="1">
    <citation type="submission" date="2023-08" db="EMBL/GenBank/DDBJ databases">
        <title>A Necator americanus chromosomal reference genome.</title>
        <authorList>
            <person name="Ilik V."/>
            <person name="Petrzelkova K.J."/>
            <person name="Pardy F."/>
            <person name="Fuh T."/>
            <person name="Niatou-Singa F.S."/>
            <person name="Gouil Q."/>
            <person name="Baker L."/>
            <person name="Ritchie M.E."/>
            <person name="Jex A.R."/>
            <person name="Gazzola D."/>
            <person name="Li H."/>
            <person name="Toshio Fujiwara R."/>
            <person name="Zhan B."/>
            <person name="Aroian R.V."/>
            <person name="Pafco B."/>
            <person name="Schwarz E.M."/>
        </authorList>
    </citation>
    <scope>NUCLEOTIDE SEQUENCE [LARGE SCALE GENOMIC DNA]</scope>
    <source>
        <strain evidence="1 2">Aroian</strain>
        <tissue evidence="1">Whole animal</tissue>
    </source>
</reference>
<name>A0ABR1BRM5_NECAM</name>
<organism evidence="1 2">
    <name type="scientific">Necator americanus</name>
    <name type="common">Human hookworm</name>
    <dbReference type="NCBI Taxonomy" id="51031"/>
    <lineage>
        <taxon>Eukaryota</taxon>
        <taxon>Metazoa</taxon>
        <taxon>Ecdysozoa</taxon>
        <taxon>Nematoda</taxon>
        <taxon>Chromadorea</taxon>
        <taxon>Rhabditida</taxon>
        <taxon>Rhabditina</taxon>
        <taxon>Rhabditomorpha</taxon>
        <taxon>Strongyloidea</taxon>
        <taxon>Ancylostomatidae</taxon>
        <taxon>Bunostominae</taxon>
        <taxon>Necator</taxon>
    </lineage>
</organism>
<proteinExistence type="predicted"/>
<comment type="caution">
    <text evidence="1">The sequence shown here is derived from an EMBL/GenBank/DDBJ whole genome shotgun (WGS) entry which is preliminary data.</text>
</comment>